<dbReference type="AlphaFoldDB" id="A0A839DSH2"/>
<evidence type="ECO:0000313" key="5">
    <source>
        <dbReference type="EMBL" id="MBA8824942.1"/>
    </source>
</evidence>
<gene>
    <name evidence="5" type="ORF">FHX42_002289</name>
</gene>
<comment type="similarity">
    <text evidence="1">Belongs to the glycosyl hydrolase 25 family.</text>
</comment>
<protein>
    <submittedName>
        <fullName evidence="5">GH25 family lysozyme M1 (1,4-beta-N-acetylmuramidase)</fullName>
    </submittedName>
</protein>
<dbReference type="InterPro" id="IPR018077">
    <property type="entry name" value="Glyco_hydro_fam25_subgr"/>
</dbReference>
<dbReference type="Gene3D" id="3.20.20.80">
    <property type="entry name" value="Glycosidases"/>
    <property type="match status" value="1"/>
</dbReference>
<evidence type="ECO:0000256" key="4">
    <source>
        <dbReference type="SAM" id="MobiDB-lite"/>
    </source>
</evidence>
<dbReference type="PANTHER" id="PTHR34135:SF2">
    <property type="entry name" value="LYSOZYME"/>
    <property type="match status" value="1"/>
</dbReference>
<dbReference type="Pfam" id="PF01183">
    <property type="entry name" value="Glyco_hydro_25"/>
    <property type="match status" value="1"/>
</dbReference>
<dbReference type="PANTHER" id="PTHR34135">
    <property type="entry name" value="LYSOZYME"/>
    <property type="match status" value="1"/>
</dbReference>
<organism evidence="5 6">
    <name type="scientific">Halosaccharopolyspora lacisalsi</name>
    <dbReference type="NCBI Taxonomy" id="1000566"/>
    <lineage>
        <taxon>Bacteria</taxon>
        <taxon>Bacillati</taxon>
        <taxon>Actinomycetota</taxon>
        <taxon>Actinomycetes</taxon>
        <taxon>Pseudonocardiales</taxon>
        <taxon>Pseudonocardiaceae</taxon>
        <taxon>Halosaccharopolyspora</taxon>
    </lineage>
</organism>
<feature type="region of interest" description="Disordered" evidence="4">
    <location>
        <begin position="186"/>
        <end position="228"/>
    </location>
</feature>
<dbReference type="SMART" id="SM00641">
    <property type="entry name" value="Glyco_25"/>
    <property type="match status" value="1"/>
</dbReference>
<dbReference type="EMBL" id="JACGWZ010000002">
    <property type="protein sequence ID" value="MBA8824942.1"/>
    <property type="molecule type" value="Genomic_DNA"/>
</dbReference>
<dbReference type="SUPFAM" id="SSF58113">
    <property type="entry name" value="Apolipoprotein A-I"/>
    <property type="match status" value="1"/>
</dbReference>
<keyword evidence="3" id="KW-0326">Glycosidase</keyword>
<dbReference type="SUPFAM" id="SSF51445">
    <property type="entry name" value="(Trans)glycosidases"/>
    <property type="match status" value="1"/>
</dbReference>
<evidence type="ECO:0000256" key="2">
    <source>
        <dbReference type="ARBA" id="ARBA00022801"/>
    </source>
</evidence>
<dbReference type="Proteomes" id="UP000569329">
    <property type="component" value="Unassembled WGS sequence"/>
</dbReference>
<accession>A0A839DSH2</accession>
<dbReference type="GO" id="GO:0003796">
    <property type="term" value="F:lysozyme activity"/>
    <property type="evidence" value="ECO:0007669"/>
    <property type="project" value="InterPro"/>
</dbReference>
<proteinExistence type="inferred from homology"/>
<reference evidence="5 6" key="1">
    <citation type="submission" date="2020-07" db="EMBL/GenBank/DDBJ databases">
        <title>Sequencing the genomes of 1000 actinobacteria strains.</title>
        <authorList>
            <person name="Klenk H.-P."/>
        </authorList>
    </citation>
    <scope>NUCLEOTIDE SEQUENCE [LARGE SCALE GENOMIC DNA]</scope>
    <source>
        <strain evidence="5 6">DSM 45975</strain>
    </source>
</reference>
<name>A0A839DSH2_9PSEU</name>
<evidence type="ECO:0000256" key="3">
    <source>
        <dbReference type="ARBA" id="ARBA00023295"/>
    </source>
</evidence>
<dbReference type="GO" id="GO:0016998">
    <property type="term" value="P:cell wall macromolecule catabolic process"/>
    <property type="evidence" value="ECO:0007669"/>
    <property type="project" value="InterPro"/>
</dbReference>
<feature type="compositionally biased region" description="Basic and acidic residues" evidence="4">
    <location>
        <begin position="219"/>
        <end position="228"/>
    </location>
</feature>
<sequence length="442" mass="48613">MKRVQPAAQRLVLLVRRLWAWLVPYLRRFAREGLRLMRQARSNLEPALRRAWQWAATQLRRAQEWAAPYARRAQEWAAPYARRARERVAPYARRVQDRAAPHVQRARQWADPYLQRVQRKLGPPLAALRAKLPSIGAGQGSTRRMRLMQAGSAAAVFGLVAIVVGSVGSTDNTGKVDTAAHTQALAAKPVPGQDPADEPQPKARSGASQPKAGAFAPKADSDDHSERRAKQIGVNPTGIDVSNHNGNIQWNEVAASGQKFAFVLATDGTSFTNPMFNEQFNGAKQAGLVAGAYHFGRPTTSAVAQADRLMNTMGSSAKGESLAPVLDMEVSSSGDNCYGKSPKQLGAWTQRFLDRVKERTGQEGIIYSSTSFWSQCMGGTHAFDDNPLWMASYGVDNPDLFGGWDKYTFWQYTNKGHVPGISGYTDINRFQGTGEDLLELTE</sequence>
<evidence type="ECO:0000256" key="1">
    <source>
        <dbReference type="ARBA" id="ARBA00010646"/>
    </source>
</evidence>
<comment type="caution">
    <text evidence="5">The sequence shown here is derived from an EMBL/GenBank/DDBJ whole genome shotgun (WGS) entry which is preliminary data.</text>
</comment>
<dbReference type="RefSeq" id="WP_182544118.1">
    <property type="nucleotide sequence ID" value="NZ_JACGWZ010000002.1"/>
</dbReference>
<dbReference type="GO" id="GO:0016052">
    <property type="term" value="P:carbohydrate catabolic process"/>
    <property type="evidence" value="ECO:0007669"/>
    <property type="project" value="TreeGrafter"/>
</dbReference>
<evidence type="ECO:0000313" key="6">
    <source>
        <dbReference type="Proteomes" id="UP000569329"/>
    </source>
</evidence>
<dbReference type="GO" id="GO:0009253">
    <property type="term" value="P:peptidoglycan catabolic process"/>
    <property type="evidence" value="ECO:0007669"/>
    <property type="project" value="InterPro"/>
</dbReference>
<keyword evidence="6" id="KW-1185">Reference proteome</keyword>
<dbReference type="InterPro" id="IPR002053">
    <property type="entry name" value="Glyco_hydro_25"/>
</dbReference>
<dbReference type="Gene3D" id="1.20.5.1230">
    <property type="entry name" value="Apolipoprotein A-I"/>
    <property type="match status" value="1"/>
</dbReference>
<dbReference type="InterPro" id="IPR017853">
    <property type="entry name" value="GH"/>
</dbReference>
<dbReference type="PROSITE" id="PS51904">
    <property type="entry name" value="GLYCOSYL_HYDROL_F25_2"/>
    <property type="match status" value="1"/>
</dbReference>
<keyword evidence="2" id="KW-0378">Hydrolase</keyword>